<evidence type="ECO:0000313" key="3">
    <source>
        <dbReference type="Proteomes" id="UP000033607"/>
    </source>
</evidence>
<dbReference type="InterPro" id="IPR002123">
    <property type="entry name" value="Plipid/glycerol_acylTrfase"/>
</dbReference>
<dbReference type="GO" id="GO:0008654">
    <property type="term" value="P:phospholipid biosynthetic process"/>
    <property type="evidence" value="ECO:0007669"/>
    <property type="project" value="TreeGrafter"/>
</dbReference>
<evidence type="ECO:0000313" key="2">
    <source>
        <dbReference type="EMBL" id="KKD38994.1"/>
    </source>
</evidence>
<gene>
    <name evidence="2" type="ORF">WN50_05875</name>
</gene>
<keyword evidence="2" id="KW-0808">Transferase</keyword>
<dbReference type="GO" id="GO:0004366">
    <property type="term" value="F:glycerol-3-phosphate O-acyltransferase activity"/>
    <property type="evidence" value="ECO:0007669"/>
    <property type="project" value="TreeGrafter"/>
</dbReference>
<dbReference type="GO" id="GO:0016287">
    <property type="term" value="F:glycerone-phosphate O-acyltransferase activity"/>
    <property type="evidence" value="ECO:0007669"/>
    <property type="project" value="TreeGrafter"/>
</dbReference>
<dbReference type="PANTHER" id="PTHR31605">
    <property type="entry name" value="GLYCEROL-3-PHOSPHATE O-ACYLTRANSFERASE 1"/>
    <property type="match status" value="1"/>
</dbReference>
<comment type="caution">
    <text evidence="2">The sequence shown here is derived from an EMBL/GenBank/DDBJ whole genome shotgun (WGS) entry which is preliminary data.</text>
</comment>
<keyword evidence="2" id="KW-0012">Acyltransferase</keyword>
<dbReference type="SMART" id="SM00563">
    <property type="entry name" value="PlsC"/>
    <property type="match status" value="1"/>
</dbReference>
<dbReference type="Pfam" id="PF01553">
    <property type="entry name" value="Acyltransferase"/>
    <property type="match status" value="1"/>
</dbReference>
<dbReference type="PANTHER" id="PTHR31605:SF0">
    <property type="entry name" value="GLYCEROL-3-PHOSPHATE O-ACYLTRANSFERASE 1"/>
    <property type="match status" value="1"/>
</dbReference>
<dbReference type="EMBL" id="LATL02000242">
    <property type="protein sequence ID" value="KKD38994.1"/>
    <property type="molecule type" value="Genomic_DNA"/>
</dbReference>
<dbReference type="AlphaFoldDB" id="A0A0F5YJ86"/>
<dbReference type="PATRIC" id="fig|1637645.4.peg.4809"/>
<protein>
    <submittedName>
        <fullName evidence="2">Acyltransferase</fullName>
    </submittedName>
</protein>
<dbReference type="RefSeq" id="WP_046277577.1">
    <property type="nucleotide sequence ID" value="NZ_LATL02000242.1"/>
</dbReference>
<name>A0A0F5YJ86_9CYAN</name>
<dbReference type="InterPro" id="IPR052744">
    <property type="entry name" value="GPAT/DAPAT"/>
</dbReference>
<accession>A0A0F5YJ86</accession>
<dbReference type="OrthoDB" id="9803035at2"/>
<sequence>MMTLDLKESRLEMPISPKGKFTISRVSPWLASLAYPLGRALILPSYFRKIEVIGQENLPRTGPVILAPTHRSRWDALIMPYATGRCVSGRDLRFMVTEDEIKGLQGWFIRRLGGFAVNPRQPGLATFRHGVELLRHGEMMVIFPEGNIFQDDQVHCLKPGLARLALQAEASQPNLNVQIVPISIHYTPLVPRWRCRARVNIGSPLAVANYCQGSSAKQNAKHLITDLTTALTDLDQR</sequence>
<feature type="domain" description="Phospholipid/glycerol acyltransferase" evidence="1">
    <location>
        <begin position="64"/>
        <end position="187"/>
    </location>
</feature>
<proteinExistence type="predicted"/>
<dbReference type="SUPFAM" id="SSF69593">
    <property type="entry name" value="Glycerol-3-phosphate (1)-acyltransferase"/>
    <property type="match status" value="1"/>
</dbReference>
<dbReference type="Proteomes" id="UP000033607">
    <property type="component" value="Unassembled WGS sequence"/>
</dbReference>
<reference evidence="2 3" key="1">
    <citation type="submission" date="2015-06" db="EMBL/GenBank/DDBJ databases">
        <title>Draft genome assembly of filamentous brackish cyanobacterium Limnoraphis robusta strain CS-951.</title>
        <authorList>
            <person name="Willis A."/>
            <person name="Parks M."/>
            <person name="Burford M.A."/>
        </authorList>
    </citation>
    <scope>NUCLEOTIDE SEQUENCE [LARGE SCALE GENOMIC DNA]</scope>
    <source>
        <strain evidence="2 3">CS-951</strain>
    </source>
</reference>
<evidence type="ECO:0000259" key="1">
    <source>
        <dbReference type="SMART" id="SM00563"/>
    </source>
</evidence>
<organism evidence="2 3">
    <name type="scientific">Limnoraphis robusta CS-951</name>
    <dbReference type="NCBI Taxonomy" id="1637645"/>
    <lineage>
        <taxon>Bacteria</taxon>
        <taxon>Bacillati</taxon>
        <taxon>Cyanobacteriota</taxon>
        <taxon>Cyanophyceae</taxon>
        <taxon>Oscillatoriophycideae</taxon>
        <taxon>Oscillatoriales</taxon>
        <taxon>Sirenicapillariaceae</taxon>
        <taxon>Limnoraphis</taxon>
    </lineage>
</organism>